<evidence type="ECO:0000256" key="16">
    <source>
        <dbReference type="ARBA" id="ARBA00023136"/>
    </source>
</evidence>
<feature type="transmembrane region" description="Helical" evidence="19">
    <location>
        <begin position="195"/>
        <end position="215"/>
    </location>
</feature>
<accession>A0A075EAQ1</accession>
<keyword evidence="9" id="KW-0999">Mitochondrion inner membrane</keyword>
<comment type="similarity">
    <text evidence="3">Belongs to the complex I subunit 2 family.</text>
</comment>
<evidence type="ECO:0000256" key="6">
    <source>
        <dbReference type="ARBA" id="ARBA00022448"/>
    </source>
</evidence>
<dbReference type="GO" id="GO:0005743">
    <property type="term" value="C:mitochondrial inner membrane"/>
    <property type="evidence" value="ECO:0007669"/>
    <property type="project" value="UniProtKB-SubCell"/>
</dbReference>
<dbReference type="InterPro" id="IPR050175">
    <property type="entry name" value="Complex_I_Subunit_2"/>
</dbReference>
<feature type="transmembrane region" description="Helical" evidence="19">
    <location>
        <begin position="265"/>
        <end position="287"/>
    </location>
</feature>
<dbReference type="Pfam" id="PF00361">
    <property type="entry name" value="Proton_antipo_M"/>
    <property type="match status" value="1"/>
</dbReference>
<evidence type="ECO:0000313" key="21">
    <source>
        <dbReference type="EMBL" id="AID54843.1"/>
    </source>
</evidence>
<dbReference type="GO" id="GO:0008137">
    <property type="term" value="F:NADH dehydrogenase (ubiquinone) activity"/>
    <property type="evidence" value="ECO:0007669"/>
    <property type="project" value="UniProtKB-EC"/>
</dbReference>
<protein>
    <recommendedName>
        <fullName evidence="5">NADH-ubiquinone oxidoreductase chain 2</fullName>
        <ecNumber evidence="4">7.1.1.2</ecNumber>
    </recommendedName>
    <alternativeName>
        <fullName evidence="17">NADH dehydrogenase subunit 2</fullName>
    </alternativeName>
</protein>
<evidence type="ECO:0000256" key="14">
    <source>
        <dbReference type="ARBA" id="ARBA00023075"/>
    </source>
</evidence>
<keyword evidence="13" id="KW-0520">NAD</keyword>
<keyword evidence="12 19" id="KW-1133">Transmembrane helix</keyword>
<evidence type="ECO:0000256" key="12">
    <source>
        <dbReference type="ARBA" id="ARBA00022989"/>
    </source>
</evidence>
<dbReference type="EC" id="7.1.1.2" evidence="4"/>
<dbReference type="PANTHER" id="PTHR46552">
    <property type="entry name" value="NADH-UBIQUINONE OXIDOREDUCTASE CHAIN 2"/>
    <property type="match status" value="1"/>
</dbReference>
<dbReference type="GO" id="GO:0006120">
    <property type="term" value="P:mitochondrial electron transport, NADH to ubiquinone"/>
    <property type="evidence" value="ECO:0007669"/>
    <property type="project" value="TreeGrafter"/>
</dbReference>
<dbReference type="EMBL" id="KJ648924">
    <property type="protein sequence ID" value="AID54843.1"/>
    <property type="molecule type" value="Genomic_DNA"/>
</dbReference>
<dbReference type="InterPro" id="IPR001750">
    <property type="entry name" value="ND/Mrp_TM"/>
</dbReference>
<evidence type="ECO:0000256" key="19">
    <source>
        <dbReference type="SAM" id="Phobius"/>
    </source>
</evidence>
<keyword evidence="16 19" id="KW-0472">Membrane</keyword>
<keyword evidence="14" id="KW-0830">Ubiquinone</keyword>
<evidence type="ECO:0000256" key="10">
    <source>
        <dbReference type="ARBA" id="ARBA00022967"/>
    </source>
</evidence>
<evidence type="ECO:0000256" key="17">
    <source>
        <dbReference type="ARBA" id="ARBA00031028"/>
    </source>
</evidence>
<evidence type="ECO:0000256" key="9">
    <source>
        <dbReference type="ARBA" id="ARBA00022792"/>
    </source>
</evidence>
<evidence type="ECO:0000256" key="13">
    <source>
        <dbReference type="ARBA" id="ARBA00023027"/>
    </source>
</evidence>
<sequence length="327" mass="35860">MFQMLMTLGCVLSLCSSSWLSVWFGMELTTLFFIPFLSKAKWFGSAASVWQFLLYSVTSSMLFLFSGISLSYTEVLDNMAGPSWASAIMVLVVLLKLGLPPLHGWSVAMVGSLSWEGVYIFSTLLKVSPIYLLINLSSLGIEGMLRTFSVLAICMLCYSLRGAVSFSLRHLIAYSSILSMSWVILASIGSESLSILYTLMYFMSLLIMTSVFSYWGASTVQESLSIESSAVEKALIVVSLMNLAGIPPSLGFLMKVSIIKQLLSVSTLLVGVLVMFSTFYALNYLSVVMSSTVSCKSLPFVSGKGPMPTSALLWIVLVFLLMIYFML</sequence>
<dbReference type="PANTHER" id="PTHR46552:SF1">
    <property type="entry name" value="NADH-UBIQUINONE OXIDOREDUCTASE CHAIN 2"/>
    <property type="match status" value="1"/>
</dbReference>
<evidence type="ECO:0000256" key="7">
    <source>
        <dbReference type="ARBA" id="ARBA00022660"/>
    </source>
</evidence>
<feature type="domain" description="NADH:quinone oxidoreductase/Mrp antiporter transmembrane" evidence="20">
    <location>
        <begin position="16"/>
        <end position="279"/>
    </location>
</feature>
<keyword evidence="10" id="KW-1278">Translocase</keyword>
<keyword evidence="7" id="KW-0679">Respiratory chain</keyword>
<feature type="transmembrane region" description="Helical" evidence="19">
    <location>
        <begin position="171"/>
        <end position="188"/>
    </location>
</feature>
<keyword evidence="6" id="KW-0813">Transport</keyword>
<comment type="function">
    <text evidence="1">Core subunit of the mitochondrial membrane respiratory chain NADH dehydrogenase (Complex I) that is believed to belong to the minimal assembly required for catalysis. Complex I functions in the transfer of electrons from NADH to the respiratory chain. The immediate electron acceptor for the enzyme is believed to be ubiquinone.</text>
</comment>
<evidence type="ECO:0000256" key="4">
    <source>
        <dbReference type="ARBA" id="ARBA00012944"/>
    </source>
</evidence>
<evidence type="ECO:0000256" key="2">
    <source>
        <dbReference type="ARBA" id="ARBA00004448"/>
    </source>
</evidence>
<gene>
    <name evidence="21" type="primary">nad2</name>
</gene>
<organism evidence="21">
    <name type="scientific">Hoplopleura akanezumi</name>
    <dbReference type="NCBI Taxonomy" id="1511645"/>
    <lineage>
        <taxon>Eukaryota</taxon>
        <taxon>Metazoa</taxon>
        <taxon>Ecdysozoa</taxon>
        <taxon>Arthropoda</taxon>
        <taxon>Hexapoda</taxon>
        <taxon>Insecta</taxon>
        <taxon>Pterygota</taxon>
        <taxon>Neoptera</taxon>
        <taxon>Paraneoptera</taxon>
        <taxon>Psocodea</taxon>
        <taxon>Troctomorpha</taxon>
        <taxon>Phthiraptera</taxon>
        <taxon>Anoplura</taxon>
        <taxon>Hoplopleuridae</taxon>
        <taxon>Hoplopleura</taxon>
    </lineage>
</organism>
<reference evidence="21" key="1">
    <citation type="journal article" date="2014" name="BMC Genomics">
        <title>Fragmented mitochondrial genomes are present in both major clades of the blood-sucking lice (suborder Anoplura): evidence from two Hoplopleura rodent lice (family Hoplopleuridae).</title>
        <authorList>
            <person name="Dong W.G."/>
            <person name="Song S."/>
            <person name="Guo X.G."/>
            <person name="Jin D.C."/>
            <person name="Yang Q."/>
            <person name="Barker S.C."/>
            <person name="Shao R."/>
        </authorList>
    </citation>
    <scope>NUCLEOTIDE SEQUENCE</scope>
    <source>
        <strain evidence="21">Sample #249</strain>
    </source>
</reference>
<dbReference type="AlphaFoldDB" id="A0A075EAQ1"/>
<evidence type="ECO:0000256" key="15">
    <source>
        <dbReference type="ARBA" id="ARBA00023128"/>
    </source>
</evidence>
<feature type="transmembrane region" description="Helical" evidence="19">
    <location>
        <begin position="148"/>
        <end position="165"/>
    </location>
</feature>
<name>A0A075EAQ1_9NEOP</name>
<evidence type="ECO:0000256" key="5">
    <source>
        <dbReference type="ARBA" id="ARBA00021008"/>
    </source>
</evidence>
<feature type="transmembrane region" description="Helical" evidence="19">
    <location>
        <begin position="307"/>
        <end position="326"/>
    </location>
</feature>
<reference evidence="21" key="2">
    <citation type="submission" date="2014-03" db="EMBL/GenBank/DDBJ databases">
        <authorList>
            <person name="Dong W.-G."/>
            <person name="Song S."/>
            <person name="Guo X.-G."/>
            <person name="Jin D.-C."/>
            <person name="Yang Q."/>
            <person name="Barker S.C."/>
            <person name="Shao R."/>
        </authorList>
    </citation>
    <scope>NUCLEOTIDE SEQUENCE</scope>
    <source>
        <strain evidence="21">Sample #249</strain>
    </source>
</reference>
<evidence type="ECO:0000256" key="18">
    <source>
        <dbReference type="ARBA" id="ARBA00049551"/>
    </source>
</evidence>
<feature type="transmembrane region" description="Helical" evidence="19">
    <location>
        <begin position="117"/>
        <end position="136"/>
    </location>
</feature>
<feature type="transmembrane region" description="Helical" evidence="19">
    <location>
        <begin position="235"/>
        <end position="253"/>
    </location>
</feature>
<evidence type="ECO:0000256" key="1">
    <source>
        <dbReference type="ARBA" id="ARBA00003257"/>
    </source>
</evidence>
<comment type="subcellular location">
    <subcellularLocation>
        <location evidence="2">Mitochondrion inner membrane</location>
        <topology evidence="2">Multi-pass membrane protein</topology>
    </subcellularLocation>
</comment>
<proteinExistence type="inferred from homology"/>
<evidence type="ECO:0000256" key="8">
    <source>
        <dbReference type="ARBA" id="ARBA00022692"/>
    </source>
</evidence>
<feature type="transmembrane region" description="Helical" evidence="19">
    <location>
        <begin position="84"/>
        <end position="105"/>
    </location>
</feature>
<evidence type="ECO:0000256" key="3">
    <source>
        <dbReference type="ARBA" id="ARBA00007012"/>
    </source>
</evidence>
<feature type="transmembrane region" description="Helical" evidence="19">
    <location>
        <begin position="52"/>
        <end position="72"/>
    </location>
</feature>
<comment type="catalytic activity">
    <reaction evidence="18">
        <text>a ubiquinone + NADH + 5 H(+)(in) = a ubiquinol + NAD(+) + 4 H(+)(out)</text>
        <dbReference type="Rhea" id="RHEA:29091"/>
        <dbReference type="Rhea" id="RHEA-COMP:9565"/>
        <dbReference type="Rhea" id="RHEA-COMP:9566"/>
        <dbReference type="ChEBI" id="CHEBI:15378"/>
        <dbReference type="ChEBI" id="CHEBI:16389"/>
        <dbReference type="ChEBI" id="CHEBI:17976"/>
        <dbReference type="ChEBI" id="CHEBI:57540"/>
        <dbReference type="ChEBI" id="CHEBI:57945"/>
        <dbReference type="EC" id="7.1.1.2"/>
    </reaction>
</comment>
<keyword evidence="15 21" id="KW-0496">Mitochondrion</keyword>
<evidence type="ECO:0000259" key="20">
    <source>
        <dbReference type="Pfam" id="PF00361"/>
    </source>
</evidence>
<evidence type="ECO:0000256" key="11">
    <source>
        <dbReference type="ARBA" id="ARBA00022982"/>
    </source>
</evidence>
<geneLocation type="mitochondrion" evidence="21"/>
<keyword evidence="8 19" id="KW-0812">Transmembrane</keyword>
<keyword evidence="11" id="KW-0249">Electron transport</keyword>